<keyword evidence="3" id="KW-1185">Reference proteome</keyword>
<evidence type="ECO:0000313" key="2">
    <source>
        <dbReference type="EMBL" id="ANU25496.1"/>
    </source>
</evidence>
<evidence type="ECO:0000259" key="1">
    <source>
        <dbReference type="Pfam" id="PF00149"/>
    </source>
</evidence>
<dbReference type="InterPro" id="IPR029052">
    <property type="entry name" value="Metallo-depent_PP-like"/>
</dbReference>
<dbReference type="NCBIfam" id="TIGR03729">
    <property type="entry name" value="acc_ester"/>
    <property type="match status" value="1"/>
</dbReference>
<dbReference type="Proteomes" id="UP000053354">
    <property type="component" value="Chromosome"/>
</dbReference>
<feature type="domain" description="Calcineurin-like phosphoesterase" evidence="1">
    <location>
        <begin position="1"/>
        <end position="226"/>
    </location>
</feature>
<dbReference type="PANTHER" id="PTHR36492">
    <property type="match status" value="1"/>
</dbReference>
<proteinExistence type="predicted"/>
<dbReference type="SUPFAM" id="SSF56300">
    <property type="entry name" value="Metallo-dependent phosphatases"/>
    <property type="match status" value="1"/>
</dbReference>
<dbReference type="GO" id="GO:0016787">
    <property type="term" value="F:hydrolase activity"/>
    <property type="evidence" value="ECO:0007669"/>
    <property type="project" value="InterPro"/>
</dbReference>
<protein>
    <recommendedName>
        <fullName evidence="1">Calcineurin-like phosphoesterase domain-containing protein</fullName>
    </recommendedName>
</protein>
<gene>
    <name evidence="2" type="ORF">I858_000185</name>
</gene>
<dbReference type="EMBL" id="CP016540">
    <property type="protein sequence ID" value="ANU25496.1"/>
    <property type="molecule type" value="Genomic_DNA"/>
</dbReference>
<dbReference type="InterPro" id="IPR022302">
    <property type="entry name" value="Phosphoesterase_putative"/>
</dbReference>
<dbReference type="STRING" id="1302659.I858_000185"/>
<reference evidence="2" key="1">
    <citation type="submission" date="2016-10" db="EMBL/GenBank/DDBJ databases">
        <authorList>
            <person name="See-Too W.S."/>
        </authorList>
    </citation>
    <scope>NUCLEOTIDE SEQUENCE</scope>
    <source>
        <strain evidence="2">L10.15</strain>
    </source>
</reference>
<dbReference type="AlphaFoldDB" id="A0A1B1RX39"/>
<dbReference type="InterPro" id="IPR052963">
    <property type="entry name" value="Pantetheine_PDE"/>
</dbReference>
<organism evidence="2 3">
    <name type="scientific">Planococcus versutus</name>
    <dbReference type="NCBI Taxonomy" id="1302659"/>
    <lineage>
        <taxon>Bacteria</taxon>
        <taxon>Bacillati</taxon>
        <taxon>Bacillota</taxon>
        <taxon>Bacilli</taxon>
        <taxon>Bacillales</taxon>
        <taxon>Caryophanaceae</taxon>
        <taxon>Planococcus</taxon>
    </lineage>
</organism>
<dbReference type="PANTHER" id="PTHR36492:SF2">
    <property type="entry name" value="[ACYL-CARRIER-PROTEIN] PHOSPHODIESTERASE PPTH"/>
    <property type="match status" value="1"/>
</dbReference>
<dbReference type="KEGG" id="pll:I858_000185"/>
<dbReference type="InterPro" id="IPR004843">
    <property type="entry name" value="Calcineurin-like_PHP"/>
</dbReference>
<evidence type="ECO:0000313" key="3">
    <source>
        <dbReference type="Proteomes" id="UP000053354"/>
    </source>
</evidence>
<name>A0A1B1RX39_9BACL</name>
<dbReference type="Gene3D" id="3.60.21.10">
    <property type="match status" value="1"/>
</dbReference>
<dbReference type="Pfam" id="PF00149">
    <property type="entry name" value="Metallophos"/>
    <property type="match status" value="1"/>
</dbReference>
<dbReference type="OrthoDB" id="113290at2"/>
<dbReference type="RefSeq" id="WP_065524088.1">
    <property type="nucleotide sequence ID" value="NZ_CP016540.2"/>
</dbReference>
<sequence>MKIAVLSDIHEGINRKKTETDIFAILKESLLEQVPDVFILSGDITAGPDKSLNLLKRLQSELPKIQILYVHGNHDVYHEDSRVAYHTLMKFQGNLGHGPVHLNSEWVVIGDGGWYDYSFGEKEFTNEEFTNGRFDDFTWPDKIHANWFEKDEMVAEKYVAKLDAWLAEHQHKNIIMVSHFVPFKYFVHVKNEPAWDFFNAMMGSSGFGALAEKYRVKKLVFGHIHTRYHEEYRGIDCICNPLGYFPHEWTSELPQQEISSTMKIIEI</sequence>
<accession>A0A1B1RX39</accession>